<dbReference type="AlphaFoldDB" id="A0A1L9V9E6"/>
<accession>A0A1L9V9E6</accession>
<dbReference type="GO" id="GO:0004674">
    <property type="term" value="F:protein serine/threonine kinase activity"/>
    <property type="evidence" value="ECO:0007669"/>
    <property type="project" value="UniProtKB-KW"/>
</dbReference>
<evidence type="ECO:0000313" key="7">
    <source>
        <dbReference type="Proteomes" id="UP000184300"/>
    </source>
</evidence>
<keyword evidence="2" id="KW-0808">Transferase</keyword>
<keyword evidence="7" id="KW-1185">Reference proteome</keyword>
<evidence type="ECO:0000256" key="3">
    <source>
        <dbReference type="ARBA" id="ARBA00022741"/>
    </source>
</evidence>
<dbReference type="Gene3D" id="1.10.510.10">
    <property type="entry name" value="Transferase(Phosphotransferase) domain 1"/>
    <property type="match status" value="1"/>
</dbReference>
<dbReference type="InterPro" id="IPR050494">
    <property type="entry name" value="Ser_Thr_dual-spec_kinase"/>
</dbReference>
<keyword evidence="3" id="KW-0547">Nucleotide-binding</keyword>
<dbReference type="STRING" id="1160497.A0A1L9V9E6"/>
<dbReference type="OrthoDB" id="5979581at2759"/>
<evidence type="ECO:0000256" key="4">
    <source>
        <dbReference type="ARBA" id="ARBA00022777"/>
    </source>
</evidence>
<dbReference type="PANTHER" id="PTHR24058">
    <property type="entry name" value="DUAL SPECIFICITY PROTEIN KINASE"/>
    <property type="match status" value="1"/>
</dbReference>
<keyword evidence="5" id="KW-0067">ATP-binding</keyword>
<evidence type="ECO:0000256" key="2">
    <source>
        <dbReference type="ARBA" id="ARBA00022679"/>
    </source>
</evidence>
<keyword evidence="1" id="KW-0723">Serine/threonine-protein kinase</keyword>
<dbReference type="Proteomes" id="UP000184300">
    <property type="component" value="Unassembled WGS sequence"/>
</dbReference>
<evidence type="ECO:0000256" key="5">
    <source>
        <dbReference type="ARBA" id="ARBA00022840"/>
    </source>
</evidence>
<dbReference type="SUPFAM" id="SSF56112">
    <property type="entry name" value="Protein kinase-like (PK-like)"/>
    <property type="match status" value="1"/>
</dbReference>
<protein>
    <recommendedName>
        <fullName evidence="8">Protein kinase domain-containing protein</fullName>
    </recommendedName>
</protein>
<evidence type="ECO:0000256" key="1">
    <source>
        <dbReference type="ARBA" id="ARBA00022527"/>
    </source>
</evidence>
<dbReference type="RefSeq" id="XP_022397211.1">
    <property type="nucleotide sequence ID" value="XM_022549868.1"/>
</dbReference>
<dbReference type="GO" id="GO:0005524">
    <property type="term" value="F:ATP binding"/>
    <property type="evidence" value="ECO:0007669"/>
    <property type="project" value="UniProtKB-KW"/>
</dbReference>
<dbReference type="InterPro" id="IPR011009">
    <property type="entry name" value="Kinase-like_dom_sf"/>
</dbReference>
<organism evidence="6 7">
    <name type="scientific">Aspergillus glaucus CBS 516.65</name>
    <dbReference type="NCBI Taxonomy" id="1160497"/>
    <lineage>
        <taxon>Eukaryota</taxon>
        <taxon>Fungi</taxon>
        <taxon>Dikarya</taxon>
        <taxon>Ascomycota</taxon>
        <taxon>Pezizomycotina</taxon>
        <taxon>Eurotiomycetes</taxon>
        <taxon>Eurotiomycetidae</taxon>
        <taxon>Eurotiales</taxon>
        <taxon>Aspergillaceae</taxon>
        <taxon>Aspergillus</taxon>
        <taxon>Aspergillus subgen. Aspergillus</taxon>
    </lineage>
</organism>
<proteinExistence type="predicted"/>
<dbReference type="EMBL" id="KV878910">
    <property type="protein sequence ID" value="OJJ80513.1"/>
    <property type="molecule type" value="Genomic_DNA"/>
</dbReference>
<keyword evidence="4" id="KW-0418">Kinase</keyword>
<evidence type="ECO:0000313" key="6">
    <source>
        <dbReference type="EMBL" id="OJJ80513.1"/>
    </source>
</evidence>
<reference evidence="7" key="1">
    <citation type="journal article" date="2017" name="Genome Biol.">
        <title>Comparative genomics reveals high biological diversity and specific adaptations in the industrially and medically important fungal genus Aspergillus.</title>
        <authorList>
            <person name="de Vries R.P."/>
            <person name="Riley R."/>
            <person name="Wiebenga A."/>
            <person name="Aguilar-Osorio G."/>
            <person name="Amillis S."/>
            <person name="Uchima C.A."/>
            <person name="Anderluh G."/>
            <person name="Asadollahi M."/>
            <person name="Askin M."/>
            <person name="Barry K."/>
            <person name="Battaglia E."/>
            <person name="Bayram O."/>
            <person name="Benocci T."/>
            <person name="Braus-Stromeyer S.A."/>
            <person name="Caldana C."/>
            <person name="Canovas D."/>
            <person name="Cerqueira G.C."/>
            <person name="Chen F."/>
            <person name="Chen W."/>
            <person name="Choi C."/>
            <person name="Clum A."/>
            <person name="Dos Santos R.A."/>
            <person name="Damasio A.R."/>
            <person name="Diallinas G."/>
            <person name="Emri T."/>
            <person name="Fekete E."/>
            <person name="Flipphi M."/>
            <person name="Freyberg S."/>
            <person name="Gallo A."/>
            <person name="Gournas C."/>
            <person name="Habgood R."/>
            <person name="Hainaut M."/>
            <person name="Harispe M.L."/>
            <person name="Henrissat B."/>
            <person name="Hilden K.S."/>
            <person name="Hope R."/>
            <person name="Hossain A."/>
            <person name="Karabika E."/>
            <person name="Karaffa L."/>
            <person name="Karanyi Z."/>
            <person name="Krasevec N."/>
            <person name="Kuo A."/>
            <person name="Kusch H."/>
            <person name="LaButti K."/>
            <person name="Lagendijk E.L."/>
            <person name="Lapidus A."/>
            <person name="Levasseur A."/>
            <person name="Lindquist E."/>
            <person name="Lipzen A."/>
            <person name="Logrieco A.F."/>
            <person name="MacCabe A."/>
            <person name="Maekelae M.R."/>
            <person name="Malavazi I."/>
            <person name="Melin P."/>
            <person name="Meyer V."/>
            <person name="Mielnichuk N."/>
            <person name="Miskei M."/>
            <person name="Molnar A.P."/>
            <person name="Mule G."/>
            <person name="Ngan C.Y."/>
            <person name="Orejas M."/>
            <person name="Orosz E."/>
            <person name="Ouedraogo J.P."/>
            <person name="Overkamp K.M."/>
            <person name="Park H.-S."/>
            <person name="Perrone G."/>
            <person name="Piumi F."/>
            <person name="Punt P.J."/>
            <person name="Ram A.F."/>
            <person name="Ramon A."/>
            <person name="Rauscher S."/>
            <person name="Record E."/>
            <person name="Riano-Pachon D.M."/>
            <person name="Robert V."/>
            <person name="Roehrig J."/>
            <person name="Ruller R."/>
            <person name="Salamov A."/>
            <person name="Salih N.S."/>
            <person name="Samson R.A."/>
            <person name="Sandor E."/>
            <person name="Sanguinetti M."/>
            <person name="Schuetze T."/>
            <person name="Sepcic K."/>
            <person name="Shelest E."/>
            <person name="Sherlock G."/>
            <person name="Sophianopoulou V."/>
            <person name="Squina F.M."/>
            <person name="Sun H."/>
            <person name="Susca A."/>
            <person name="Todd R.B."/>
            <person name="Tsang A."/>
            <person name="Unkles S.E."/>
            <person name="van de Wiele N."/>
            <person name="van Rossen-Uffink D."/>
            <person name="Oliveira J.V."/>
            <person name="Vesth T.C."/>
            <person name="Visser J."/>
            <person name="Yu J.-H."/>
            <person name="Zhou M."/>
            <person name="Andersen M.R."/>
            <person name="Archer D.B."/>
            <person name="Baker S.E."/>
            <person name="Benoit I."/>
            <person name="Brakhage A.A."/>
            <person name="Braus G.H."/>
            <person name="Fischer R."/>
            <person name="Frisvad J.C."/>
            <person name="Goldman G.H."/>
            <person name="Houbraken J."/>
            <person name="Oakley B."/>
            <person name="Pocsi I."/>
            <person name="Scazzocchio C."/>
            <person name="Seiboth B."/>
            <person name="vanKuyk P.A."/>
            <person name="Wortman J."/>
            <person name="Dyer P.S."/>
            <person name="Grigoriev I.V."/>
        </authorList>
    </citation>
    <scope>NUCLEOTIDE SEQUENCE [LARGE SCALE GENOMIC DNA]</scope>
    <source>
        <strain evidence="7">CBS 516.65</strain>
    </source>
</reference>
<name>A0A1L9V9E6_ASPGL</name>
<gene>
    <name evidence="6" type="ORF">ASPGLDRAFT_76893</name>
</gene>
<dbReference type="Gene3D" id="3.30.200.20">
    <property type="entry name" value="Phosphorylase Kinase, domain 1"/>
    <property type="match status" value="1"/>
</dbReference>
<evidence type="ECO:0008006" key="8">
    <source>
        <dbReference type="Google" id="ProtNLM"/>
    </source>
</evidence>
<dbReference type="GeneID" id="34466128"/>
<sequence length="263" mass="29706">MAGLRTLSSGVTAPAPQYCKGDDTADFGDFVRNEDEEADLEEVAEPWHNYDEETERVFYPVRLGEVLDERYLVEHKTSFGGFSTVWMAHDLQGKRDVALKVMCLGDWAGTEIRMQDKIIQDVQDTSHLTSIATRMSAARQLLEALENLHKAGIVHCDLNERNCMWGISFHDLNRSAKYEALGRPLKEIIPFVNLWKQGELVWPLQIAEDLRTEEFYLGDFSLAMKVDAPYVGSIHTEYIGCTPVQTKHSTPVPGSGLLRMVLT</sequence>
<dbReference type="VEuPathDB" id="FungiDB:ASPGLDRAFT_76893"/>